<organism evidence="14 15">
    <name type="scientific">Suttonella ornithocola</name>
    <dbReference type="NCBI Taxonomy" id="279832"/>
    <lineage>
        <taxon>Bacteria</taxon>
        <taxon>Pseudomonadati</taxon>
        <taxon>Pseudomonadota</taxon>
        <taxon>Gammaproteobacteria</taxon>
        <taxon>Cardiobacteriales</taxon>
        <taxon>Cardiobacteriaceae</taxon>
        <taxon>Suttonella</taxon>
    </lineage>
</organism>
<dbReference type="SUPFAM" id="SSF53383">
    <property type="entry name" value="PLP-dependent transferases"/>
    <property type="match status" value="1"/>
</dbReference>
<evidence type="ECO:0000256" key="9">
    <source>
        <dbReference type="ARBA" id="ARBA00022679"/>
    </source>
</evidence>
<comment type="pathway">
    <text evidence="11">Amino-acid biosynthesis; glycine biosynthesis; glycine from L-serine: step 1/1.</text>
</comment>
<dbReference type="UniPathway" id="UPA00193"/>
<feature type="binding site" evidence="11">
    <location>
        <position position="121"/>
    </location>
    <ligand>
        <name>(6S)-5,6,7,8-tetrahydrofolate</name>
        <dbReference type="ChEBI" id="CHEBI:57453"/>
    </ligand>
</feature>
<sequence length="418" mass="45133">MFTKDMTIAGFDDEIAKAIADEEKRQETHIELIASENYCSPRVMEAQGSYLTNKYAEGYPGKRYYGGCEYVDKVEALAIERAKTLFGADYANVQPHSGSQANSAVFLALLQPGDTVLGMHLAHGGHLTHGAKVNFSGRTYNAITYGLNNETGLIDYDQIQKLADEHKPKMIIAGFSAYSQILDFERFRAIADSCGAYLLVDMAHVAGLIAAGLYPNPVPFADVVTSTTHKTLRGPRGGLILAKANEEIEKKLNSAIFPGIQGGPLMHVIAAKAVAFLEALDPSFQTYQEQVIENAKAMAKVFNARGYDVVSGGTKNHLMLVSLINKGITGKAADAALGRAHITVNKNAVPNDPQSPFVTSGIRIGTPAITTRGFGIAESKKVATWICDILDDVDNEETILAVRQKVSDLCAEFPVYKG</sequence>
<feature type="site" description="Plays an important role in substrate specificity" evidence="11">
    <location>
        <position position="229"/>
    </location>
</feature>
<dbReference type="PROSITE" id="PS00096">
    <property type="entry name" value="SHMT"/>
    <property type="match status" value="1"/>
</dbReference>
<dbReference type="EC" id="2.1.2.1" evidence="11"/>
<evidence type="ECO:0000256" key="1">
    <source>
        <dbReference type="ARBA" id="ARBA00001528"/>
    </source>
</evidence>
<dbReference type="FunFam" id="3.40.640.10:FF:000001">
    <property type="entry name" value="Serine hydroxymethyltransferase"/>
    <property type="match status" value="1"/>
</dbReference>
<evidence type="ECO:0000256" key="12">
    <source>
        <dbReference type="PIRSR" id="PIRSR000412-50"/>
    </source>
</evidence>
<dbReference type="InterPro" id="IPR019798">
    <property type="entry name" value="Ser_HO-MeTrfase_PLP_BS"/>
</dbReference>
<dbReference type="InterPro" id="IPR015424">
    <property type="entry name" value="PyrdxlP-dep_Trfase"/>
</dbReference>
<dbReference type="Pfam" id="PF00464">
    <property type="entry name" value="SHMT"/>
    <property type="match status" value="1"/>
</dbReference>
<feature type="binding site" evidence="11">
    <location>
        <position position="246"/>
    </location>
    <ligand>
        <name>(6S)-5,6,7,8-tetrahydrofolate</name>
        <dbReference type="ChEBI" id="CHEBI:57453"/>
    </ligand>
</feature>
<comment type="pathway">
    <text evidence="11">One-carbon metabolism; tetrahydrofolate interconversion.</text>
</comment>
<dbReference type="GO" id="GO:0004372">
    <property type="term" value="F:glycine hydroxymethyltransferase activity"/>
    <property type="evidence" value="ECO:0007669"/>
    <property type="project" value="UniProtKB-UniRule"/>
</dbReference>
<dbReference type="GO" id="GO:0005829">
    <property type="term" value="C:cytosol"/>
    <property type="evidence" value="ECO:0007669"/>
    <property type="project" value="TreeGrafter"/>
</dbReference>
<dbReference type="OrthoDB" id="9803846at2"/>
<dbReference type="AlphaFoldDB" id="A0A380N086"/>
<evidence type="ECO:0000256" key="6">
    <source>
        <dbReference type="ARBA" id="ARBA00022490"/>
    </source>
</evidence>
<feature type="binding site" evidence="11">
    <location>
        <begin position="355"/>
        <end position="357"/>
    </location>
    <ligand>
        <name>(6S)-5,6,7,8-tetrahydrofolate</name>
        <dbReference type="ChEBI" id="CHEBI:57453"/>
    </ligand>
</feature>
<dbReference type="InterPro" id="IPR001085">
    <property type="entry name" value="Ser_HO-MeTrfase"/>
</dbReference>
<evidence type="ECO:0000256" key="7">
    <source>
        <dbReference type="ARBA" id="ARBA00022563"/>
    </source>
</evidence>
<dbReference type="NCBIfam" id="NF000586">
    <property type="entry name" value="PRK00011.1"/>
    <property type="match status" value="1"/>
</dbReference>
<reference evidence="14 15" key="1">
    <citation type="submission" date="2018-06" db="EMBL/GenBank/DDBJ databases">
        <authorList>
            <consortium name="Pathogen Informatics"/>
            <person name="Doyle S."/>
        </authorList>
    </citation>
    <scope>NUCLEOTIDE SEQUENCE [LARGE SCALE GENOMIC DNA]</scope>
    <source>
        <strain evidence="14 15">NCTC13337</strain>
    </source>
</reference>
<comment type="subunit">
    <text evidence="5 11">Homodimer.</text>
</comment>
<dbReference type="GO" id="GO:0030170">
    <property type="term" value="F:pyridoxal phosphate binding"/>
    <property type="evidence" value="ECO:0007669"/>
    <property type="project" value="UniProtKB-UniRule"/>
</dbReference>
<dbReference type="GO" id="GO:0035999">
    <property type="term" value="P:tetrahydrofolate interconversion"/>
    <property type="evidence" value="ECO:0007669"/>
    <property type="project" value="UniProtKB-UniRule"/>
</dbReference>
<dbReference type="GO" id="GO:0019264">
    <property type="term" value="P:glycine biosynthetic process from serine"/>
    <property type="evidence" value="ECO:0007669"/>
    <property type="project" value="UniProtKB-UniRule"/>
</dbReference>
<dbReference type="UniPathway" id="UPA00288">
    <property type="reaction ID" value="UER01023"/>
</dbReference>
<evidence type="ECO:0000256" key="10">
    <source>
        <dbReference type="ARBA" id="ARBA00022898"/>
    </source>
</evidence>
<evidence type="ECO:0000256" key="4">
    <source>
        <dbReference type="ARBA" id="ARBA00006376"/>
    </source>
</evidence>
<keyword evidence="10 11" id="KW-0663">Pyridoxal phosphate</keyword>
<dbReference type="PIRSF" id="PIRSF000412">
    <property type="entry name" value="SHMT"/>
    <property type="match status" value="1"/>
</dbReference>
<comment type="similarity">
    <text evidence="4 11">Belongs to the SHMT family.</text>
</comment>
<feature type="domain" description="Serine hydroxymethyltransferase-like" evidence="13">
    <location>
        <begin position="11"/>
        <end position="386"/>
    </location>
</feature>
<dbReference type="GO" id="GO:0008168">
    <property type="term" value="F:methyltransferase activity"/>
    <property type="evidence" value="ECO:0007669"/>
    <property type="project" value="UniProtKB-KW"/>
</dbReference>
<accession>A0A380N086</accession>
<dbReference type="Gene3D" id="3.40.640.10">
    <property type="entry name" value="Type I PLP-dependent aspartate aminotransferase-like (Major domain)"/>
    <property type="match status" value="1"/>
</dbReference>
<evidence type="ECO:0000256" key="3">
    <source>
        <dbReference type="ARBA" id="ARBA00004496"/>
    </source>
</evidence>
<keyword evidence="14" id="KW-0489">Methyltransferase</keyword>
<comment type="cofactor">
    <cofactor evidence="2 11 12">
        <name>pyridoxal 5'-phosphate</name>
        <dbReference type="ChEBI" id="CHEBI:597326"/>
    </cofactor>
</comment>
<evidence type="ECO:0000256" key="11">
    <source>
        <dbReference type="HAMAP-Rule" id="MF_00051"/>
    </source>
</evidence>
<dbReference type="PANTHER" id="PTHR11680">
    <property type="entry name" value="SERINE HYDROXYMETHYLTRANSFERASE"/>
    <property type="match status" value="1"/>
</dbReference>
<dbReference type="InterPro" id="IPR039429">
    <property type="entry name" value="SHMT-like_dom"/>
</dbReference>
<dbReference type="InterPro" id="IPR015422">
    <property type="entry name" value="PyrdxlP-dep_Trfase_small"/>
</dbReference>
<keyword evidence="6 11" id="KW-0963">Cytoplasm</keyword>
<dbReference type="GO" id="GO:0032259">
    <property type="term" value="P:methylation"/>
    <property type="evidence" value="ECO:0007669"/>
    <property type="project" value="UniProtKB-KW"/>
</dbReference>
<dbReference type="Proteomes" id="UP000254601">
    <property type="component" value="Unassembled WGS sequence"/>
</dbReference>
<comment type="function">
    <text evidence="11">Catalyzes the reversible interconversion of serine and glycine with tetrahydrofolate (THF) serving as the one-carbon carrier. This reaction serves as the major source of one-carbon groups required for the biosynthesis of purines, thymidylate, methionine, and other important biomolecules. Also exhibits THF-independent aldolase activity toward beta-hydroxyamino acids, producing glycine and aldehydes, via a retro-aldol mechanism.</text>
</comment>
<comment type="subcellular location">
    <subcellularLocation>
        <location evidence="3 11">Cytoplasm</location>
    </subcellularLocation>
</comment>
<keyword evidence="8 11" id="KW-0028">Amino-acid biosynthesis</keyword>
<feature type="modified residue" description="N6-(pyridoxal phosphate)lysine" evidence="11 12">
    <location>
        <position position="230"/>
    </location>
</feature>
<dbReference type="Gene3D" id="3.90.1150.10">
    <property type="entry name" value="Aspartate Aminotransferase, domain 1"/>
    <property type="match status" value="1"/>
</dbReference>
<dbReference type="InterPro" id="IPR049943">
    <property type="entry name" value="Ser_HO-MeTrfase-like"/>
</dbReference>
<protein>
    <recommendedName>
        <fullName evidence="11">Serine hydroxymethyltransferase</fullName>
        <shortName evidence="11">SHMT</shortName>
        <shortName evidence="11">Serine methylase</shortName>
        <ecNumber evidence="11">2.1.2.1</ecNumber>
    </recommendedName>
</protein>
<comment type="catalytic activity">
    <reaction evidence="1 11">
        <text>(6R)-5,10-methylene-5,6,7,8-tetrahydrofolate + glycine + H2O = (6S)-5,6,7,8-tetrahydrofolate + L-serine</text>
        <dbReference type="Rhea" id="RHEA:15481"/>
        <dbReference type="ChEBI" id="CHEBI:15377"/>
        <dbReference type="ChEBI" id="CHEBI:15636"/>
        <dbReference type="ChEBI" id="CHEBI:33384"/>
        <dbReference type="ChEBI" id="CHEBI:57305"/>
        <dbReference type="ChEBI" id="CHEBI:57453"/>
        <dbReference type="EC" id="2.1.2.1"/>
    </reaction>
</comment>
<dbReference type="FunFam" id="3.90.1150.10:FF:000003">
    <property type="entry name" value="Serine hydroxymethyltransferase"/>
    <property type="match status" value="1"/>
</dbReference>
<dbReference type="EMBL" id="UHIC01000001">
    <property type="protein sequence ID" value="SUO97157.1"/>
    <property type="molecule type" value="Genomic_DNA"/>
</dbReference>
<dbReference type="InterPro" id="IPR015421">
    <property type="entry name" value="PyrdxlP-dep_Trfase_major"/>
</dbReference>
<evidence type="ECO:0000256" key="8">
    <source>
        <dbReference type="ARBA" id="ARBA00022605"/>
    </source>
</evidence>
<evidence type="ECO:0000256" key="2">
    <source>
        <dbReference type="ARBA" id="ARBA00001933"/>
    </source>
</evidence>
<evidence type="ECO:0000313" key="15">
    <source>
        <dbReference type="Proteomes" id="UP000254601"/>
    </source>
</evidence>
<dbReference type="RefSeq" id="WP_072576752.1">
    <property type="nucleotide sequence ID" value="NZ_LWHB01000095.1"/>
</dbReference>
<keyword evidence="9 11" id="KW-0808">Transferase</keyword>
<keyword evidence="15" id="KW-1185">Reference proteome</keyword>
<evidence type="ECO:0000313" key="14">
    <source>
        <dbReference type="EMBL" id="SUO97157.1"/>
    </source>
</evidence>
<gene>
    <name evidence="14" type="primary">glyA2</name>
    <name evidence="11" type="synonym">glyA</name>
    <name evidence="14" type="ORF">NCTC13337_02212</name>
</gene>
<name>A0A380N086_9GAMM</name>
<proteinExistence type="inferred from homology"/>
<keyword evidence="7 11" id="KW-0554">One-carbon metabolism</keyword>
<evidence type="ECO:0000259" key="13">
    <source>
        <dbReference type="Pfam" id="PF00464"/>
    </source>
</evidence>
<dbReference type="HAMAP" id="MF_00051">
    <property type="entry name" value="SHMT"/>
    <property type="match status" value="1"/>
</dbReference>
<feature type="binding site" evidence="11">
    <location>
        <begin position="125"/>
        <end position="127"/>
    </location>
    <ligand>
        <name>(6S)-5,6,7,8-tetrahydrofolate</name>
        <dbReference type="ChEBI" id="CHEBI:57453"/>
    </ligand>
</feature>
<evidence type="ECO:0000256" key="5">
    <source>
        <dbReference type="ARBA" id="ARBA00011738"/>
    </source>
</evidence>
<dbReference type="CDD" id="cd00378">
    <property type="entry name" value="SHMT"/>
    <property type="match status" value="1"/>
</dbReference>
<dbReference type="PANTHER" id="PTHR11680:SF50">
    <property type="entry name" value="SERINE HYDROXYMETHYLTRANSFERASE"/>
    <property type="match status" value="1"/>
</dbReference>